<dbReference type="FunFam" id="3.40.1000.30:FF:000005">
    <property type="entry name" value="Probable proteasome inhibitor"/>
    <property type="match status" value="1"/>
</dbReference>
<organism evidence="4 5">
    <name type="scientific">Juglans regia</name>
    <name type="common">English walnut</name>
    <dbReference type="NCBI Taxonomy" id="51240"/>
    <lineage>
        <taxon>Eukaryota</taxon>
        <taxon>Viridiplantae</taxon>
        <taxon>Streptophyta</taxon>
        <taxon>Embryophyta</taxon>
        <taxon>Tracheophyta</taxon>
        <taxon>Spermatophyta</taxon>
        <taxon>Magnoliopsida</taxon>
        <taxon>eudicotyledons</taxon>
        <taxon>Gunneridae</taxon>
        <taxon>Pentapetalae</taxon>
        <taxon>rosids</taxon>
        <taxon>fabids</taxon>
        <taxon>Fagales</taxon>
        <taxon>Juglandaceae</taxon>
        <taxon>Juglans</taxon>
    </lineage>
</organism>
<evidence type="ECO:0000256" key="2">
    <source>
        <dbReference type="ARBA" id="ARBA00022942"/>
    </source>
</evidence>
<accession>A0A2I4DKR5</accession>
<dbReference type="AlphaFoldDB" id="A0A2I4DKR5"/>
<proteinExistence type="inferred from homology"/>
<dbReference type="GO" id="GO:0000502">
    <property type="term" value="C:proteasome complex"/>
    <property type="evidence" value="ECO:0007669"/>
    <property type="project" value="UniProtKB-KW"/>
</dbReference>
<feature type="compositionally biased region" description="Low complexity" evidence="3">
    <location>
        <begin position="154"/>
        <end position="166"/>
    </location>
</feature>
<name>A0A2I4DKR5_JUGRE</name>
<dbReference type="GeneID" id="108981105"/>
<evidence type="ECO:0000256" key="3">
    <source>
        <dbReference type="SAM" id="MobiDB-lite"/>
    </source>
</evidence>
<dbReference type="GO" id="GO:0043161">
    <property type="term" value="P:proteasome-mediated ubiquitin-dependent protein catabolic process"/>
    <property type="evidence" value="ECO:0007669"/>
    <property type="project" value="InterPro"/>
</dbReference>
<dbReference type="GO" id="GO:0004866">
    <property type="term" value="F:endopeptidase inhibitor activity"/>
    <property type="evidence" value="ECO:0007669"/>
    <property type="project" value="InterPro"/>
</dbReference>
<dbReference type="GO" id="GO:0070628">
    <property type="term" value="F:proteasome binding"/>
    <property type="evidence" value="ECO:0007669"/>
    <property type="project" value="InterPro"/>
</dbReference>
<reference evidence="5" key="1">
    <citation type="submission" date="2025-08" db="UniProtKB">
        <authorList>
            <consortium name="RefSeq"/>
        </authorList>
    </citation>
    <scope>IDENTIFICATION</scope>
    <source>
        <tissue evidence="5">Leaves</tissue>
    </source>
</reference>
<keyword evidence="2" id="KW-0647">Proteasome</keyword>
<dbReference type="InterPro" id="IPR021625">
    <property type="entry name" value="PI31_Prot_N"/>
</dbReference>
<protein>
    <submittedName>
        <fullName evidence="5">Probable proteasome inhibitor isoform X2</fullName>
    </submittedName>
</protein>
<evidence type="ECO:0000313" key="5">
    <source>
        <dbReference type="RefSeq" id="XP_018807735.1"/>
    </source>
</evidence>
<evidence type="ECO:0000313" key="4">
    <source>
        <dbReference type="Proteomes" id="UP000235220"/>
    </source>
</evidence>
<feature type="region of interest" description="Disordered" evidence="3">
    <location>
        <begin position="151"/>
        <end position="201"/>
    </location>
</feature>
<dbReference type="PANTHER" id="PTHR13266:SF1">
    <property type="entry name" value="PROTEASOME INHIBITOR PI31 SUBUNIT"/>
    <property type="match status" value="1"/>
</dbReference>
<dbReference type="Pfam" id="PF11566">
    <property type="entry name" value="PI31_Prot_N"/>
    <property type="match status" value="1"/>
</dbReference>
<dbReference type="RefSeq" id="XP_018807735.1">
    <property type="nucleotide sequence ID" value="XM_018952190.2"/>
</dbReference>
<gene>
    <name evidence="5" type="primary">LOC108981105</name>
</gene>
<dbReference type="InterPro" id="IPR045128">
    <property type="entry name" value="PI31-like"/>
</dbReference>
<dbReference type="GO" id="GO:0006511">
    <property type="term" value="P:ubiquitin-dependent protein catabolic process"/>
    <property type="evidence" value="ECO:0000318"/>
    <property type="project" value="GO_Central"/>
</dbReference>
<feature type="region of interest" description="Disordered" evidence="3">
    <location>
        <begin position="229"/>
        <end position="275"/>
    </location>
</feature>
<dbReference type="Gramene" id="Jr03_24630_p1">
    <property type="protein sequence ID" value="cds.Jr03_24630_p1"/>
    <property type="gene ID" value="Jr03_24630"/>
</dbReference>
<dbReference type="PANTHER" id="PTHR13266">
    <property type="entry name" value="PROTEASOME INHIBITOR"/>
    <property type="match status" value="1"/>
</dbReference>
<keyword evidence="4" id="KW-1185">Reference proteome</keyword>
<dbReference type="OrthoDB" id="68090at2759"/>
<sequence>MVDDKSVMAVVRAARPSFRNIQDKIAFAVHASFLASGYVLTATGPSAFSDTALSSPSTDEVGMDQWNELDDEYAFVYTNPDKGSKKVLVKCLAMDDKLLVDALADGASEPVHLEISVEDFAGENGGTNYSAQYKNLAELVKKLDTEVLSKLDGSSLPRSSNNASSLETSETRRSGISTGVPIGGRSSPETHPTGGAFGAGGSMLLGPNDPRWFGGIAGDPGFPGLSSIPPGARFDPYGPPGVPGFEPNRFARGPRRPGSGPHPDLQPFGGDSDFI</sequence>
<dbReference type="FunCoup" id="A0A2I4DKR5">
    <property type="interactions" value="4388"/>
</dbReference>
<comment type="similarity">
    <text evidence="1">Belongs to the proteasome inhibitor PI31 family.</text>
</comment>
<dbReference type="Gene3D" id="3.40.1000.30">
    <property type="match status" value="1"/>
</dbReference>
<evidence type="ECO:0000256" key="1">
    <source>
        <dbReference type="ARBA" id="ARBA00006405"/>
    </source>
</evidence>
<dbReference type="Proteomes" id="UP000235220">
    <property type="component" value="Chromosome 3"/>
</dbReference>